<gene>
    <name evidence="2" type="ordered locus">Rmet_6508</name>
</gene>
<dbReference type="KEGG" id="rme:Rmet_6508"/>
<evidence type="ECO:0000313" key="3">
    <source>
        <dbReference type="Proteomes" id="UP000002429"/>
    </source>
</evidence>
<name>D3DXU6_CUPMC</name>
<sequence>MRTPNYPDRTDNDCERLPADGIGKRTESYFHITK</sequence>
<proteinExistence type="predicted"/>
<accession>D3DXU6</accession>
<dbReference type="STRING" id="266264.Rmet_6508"/>
<keyword evidence="3" id="KW-1185">Reference proteome</keyword>
<protein>
    <submittedName>
        <fullName evidence="2">Uncharacterized protein</fullName>
    </submittedName>
</protein>
<evidence type="ECO:0000256" key="1">
    <source>
        <dbReference type="SAM" id="MobiDB-lite"/>
    </source>
</evidence>
<dbReference type="Proteomes" id="UP000002429">
    <property type="component" value="Chromosome"/>
</dbReference>
<feature type="compositionally biased region" description="Basic and acidic residues" evidence="1">
    <location>
        <begin position="8"/>
        <end position="20"/>
    </location>
</feature>
<reference evidence="3" key="1">
    <citation type="journal article" date="2010" name="PLoS ONE">
        <title>The complete genome sequence of Cupriavidus metallidurans strain CH34, a master survivalist in harsh and anthropogenic environments.</title>
        <authorList>
            <person name="Janssen P.J."/>
            <person name="Van Houdt R."/>
            <person name="Moors H."/>
            <person name="Monsieurs P."/>
            <person name="Morin N."/>
            <person name="Michaux A."/>
            <person name="Benotmane M.A."/>
            <person name="Leys N."/>
            <person name="Vallaeys T."/>
            <person name="Lapidus A."/>
            <person name="Monchy S."/>
            <person name="Medigue C."/>
            <person name="Taghavi S."/>
            <person name="McCorkle S."/>
            <person name="Dunn J."/>
            <person name="van der Lelie D."/>
            <person name="Mergeay M."/>
        </authorList>
    </citation>
    <scope>NUCLEOTIDE SEQUENCE [LARGE SCALE GENOMIC DNA]</scope>
    <source>
        <strain evidence="3">ATCC 43123 / DSM 2839 / NBRC 102507 / CH34</strain>
    </source>
</reference>
<dbReference type="HOGENOM" id="CLU_3375539_0_0_4"/>
<dbReference type="AlphaFoldDB" id="D3DXU6"/>
<dbReference type="EMBL" id="CP000352">
    <property type="protein sequence ID" value="ADC45116.1"/>
    <property type="molecule type" value="Genomic_DNA"/>
</dbReference>
<evidence type="ECO:0000313" key="2">
    <source>
        <dbReference type="EMBL" id="ADC45116.1"/>
    </source>
</evidence>
<feature type="region of interest" description="Disordered" evidence="1">
    <location>
        <begin position="1"/>
        <end position="20"/>
    </location>
</feature>
<organism evidence="2 3">
    <name type="scientific">Cupriavidus metallidurans (strain ATCC 43123 / DSM 2839 / NBRC 102507 / CH34)</name>
    <name type="common">Ralstonia metallidurans</name>
    <dbReference type="NCBI Taxonomy" id="266264"/>
    <lineage>
        <taxon>Bacteria</taxon>
        <taxon>Pseudomonadati</taxon>
        <taxon>Pseudomonadota</taxon>
        <taxon>Betaproteobacteria</taxon>
        <taxon>Burkholderiales</taxon>
        <taxon>Burkholderiaceae</taxon>
        <taxon>Cupriavidus</taxon>
    </lineage>
</organism>